<dbReference type="GeneID" id="66986590"/>
<dbReference type="KEGG" id="ache:ACHE_80141S"/>
<proteinExistence type="predicted"/>
<keyword evidence="3" id="KW-1185">Reference proteome</keyword>
<evidence type="ECO:0000313" key="2">
    <source>
        <dbReference type="EMBL" id="BCR92241.1"/>
    </source>
</evidence>
<organism evidence="2 3">
    <name type="scientific">Aspergillus chevalieri</name>
    <name type="common">Eurotium chevalieri</name>
    <dbReference type="NCBI Taxonomy" id="182096"/>
    <lineage>
        <taxon>Eukaryota</taxon>
        <taxon>Fungi</taxon>
        <taxon>Dikarya</taxon>
        <taxon>Ascomycota</taxon>
        <taxon>Pezizomycotina</taxon>
        <taxon>Eurotiomycetes</taxon>
        <taxon>Eurotiomycetidae</taxon>
        <taxon>Eurotiales</taxon>
        <taxon>Aspergillaceae</taxon>
        <taxon>Aspergillus</taxon>
        <taxon>Aspergillus subgen. Aspergillus</taxon>
    </lineage>
</organism>
<sequence length="274" mass="32065">MPLNRAIVSSLLRSPVQTEEDRHPWGLKSSTDLDKPLLRTWDKFSGSKPSSTGIMLSRSPRERLDTPRARKEFLAIHADHQKWDDTPFISFTQSPQELQDTAELREPRRGYQTITVLNPNVRAKKGLPILNMDAEMRYYGIPDPYGKSNKYYKNHYVCLWEVTEEEFIGNWLWEELLRTDRWYEQVILPAFERHNDKHLVNNGALNMSDLRDALLETQAPSIKALAGPYRCFSRDVETSSEDEEYEVWFEEESDSYDEVEERNAMDDALKTLED</sequence>
<accession>A0A7R7ZSW2</accession>
<evidence type="ECO:0000256" key="1">
    <source>
        <dbReference type="SAM" id="MobiDB-lite"/>
    </source>
</evidence>
<protein>
    <submittedName>
        <fullName evidence="2">Uncharacterized protein</fullName>
    </submittedName>
</protein>
<gene>
    <name evidence="2" type="ORF">ACHE_80141S</name>
</gene>
<evidence type="ECO:0000313" key="3">
    <source>
        <dbReference type="Proteomes" id="UP000637239"/>
    </source>
</evidence>
<feature type="region of interest" description="Disordered" evidence="1">
    <location>
        <begin position="253"/>
        <end position="274"/>
    </location>
</feature>
<dbReference type="EMBL" id="AP024423">
    <property type="protein sequence ID" value="BCR92241.1"/>
    <property type="molecule type" value="Genomic_DNA"/>
</dbReference>
<dbReference type="Proteomes" id="UP000637239">
    <property type="component" value="Chromosome 8"/>
</dbReference>
<feature type="compositionally biased region" description="Basic and acidic residues" evidence="1">
    <location>
        <begin position="261"/>
        <end position="274"/>
    </location>
</feature>
<name>A0A7R7ZSW2_ASPCH</name>
<reference evidence="2" key="1">
    <citation type="submission" date="2021-01" db="EMBL/GenBank/DDBJ databases">
        <authorList>
            <consortium name="Aspergillus chevalieri M1 genome sequencing consortium"/>
            <person name="Kazuki M."/>
            <person name="Futagami T."/>
        </authorList>
    </citation>
    <scope>NUCLEOTIDE SEQUENCE</scope>
    <source>
        <strain evidence="2">M1</strain>
    </source>
</reference>
<dbReference type="RefSeq" id="XP_043140754.1">
    <property type="nucleotide sequence ID" value="XM_043283479.1"/>
</dbReference>
<reference evidence="2" key="2">
    <citation type="submission" date="2021-02" db="EMBL/GenBank/DDBJ databases">
        <title>Aspergillus chevalieri M1 genome sequence.</title>
        <authorList>
            <person name="Kadooka C."/>
            <person name="Mori K."/>
            <person name="Futagami T."/>
        </authorList>
    </citation>
    <scope>NUCLEOTIDE SEQUENCE</scope>
    <source>
        <strain evidence="2">M1</strain>
    </source>
</reference>
<dbReference type="AlphaFoldDB" id="A0A7R7ZSW2"/>